<name>A0A1C4WC23_9ACTN</name>
<dbReference type="EMBL" id="LT607409">
    <property type="protein sequence ID" value="SCE93748.1"/>
    <property type="molecule type" value="Genomic_DNA"/>
</dbReference>
<proteinExistence type="predicted"/>
<accession>A0A1C4WC23</accession>
<dbReference type="Proteomes" id="UP000198224">
    <property type="component" value="Chromosome I"/>
</dbReference>
<feature type="signal peptide" evidence="1">
    <location>
        <begin position="1"/>
        <end position="28"/>
    </location>
</feature>
<keyword evidence="1" id="KW-0732">Signal</keyword>
<protein>
    <recommendedName>
        <fullName evidence="4">Spore-associated protein A</fullName>
    </recommendedName>
</protein>
<dbReference type="RefSeq" id="WP_088987911.1">
    <property type="nucleotide sequence ID" value="NZ_LT607409.1"/>
</dbReference>
<organism evidence="2 3">
    <name type="scientific">Micromonospora chokoriensis</name>
    <dbReference type="NCBI Taxonomy" id="356851"/>
    <lineage>
        <taxon>Bacteria</taxon>
        <taxon>Bacillati</taxon>
        <taxon>Actinomycetota</taxon>
        <taxon>Actinomycetes</taxon>
        <taxon>Micromonosporales</taxon>
        <taxon>Micromonosporaceae</taxon>
        <taxon>Micromonospora</taxon>
    </lineage>
</organism>
<keyword evidence="3" id="KW-1185">Reference proteome</keyword>
<gene>
    <name evidence="2" type="ORF">GA0070612_2330</name>
</gene>
<feature type="chain" id="PRO_5008706732" description="Spore-associated protein A" evidence="1">
    <location>
        <begin position="29"/>
        <end position="132"/>
    </location>
</feature>
<dbReference type="AlphaFoldDB" id="A0A1C4WC23"/>
<evidence type="ECO:0000313" key="2">
    <source>
        <dbReference type="EMBL" id="SCE93748.1"/>
    </source>
</evidence>
<reference evidence="3" key="1">
    <citation type="submission" date="2016-06" db="EMBL/GenBank/DDBJ databases">
        <authorList>
            <person name="Varghese N."/>
            <person name="Submissions Spin"/>
        </authorList>
    </citation>
    <scope>NUCLEOTIDE SEQUENCE [LARGE SCALE GENOMIC DNA]</scope>
    <source>
        <strain evidence="3">DSM 45160</strain>
    </source>
</reference>
<sequence length="132" mass="13661">MRRKLLSFATAVTLSVGALLGAAGPAQAAESPSALCGSGYYVIDSHGLPGATVYLLYKSTGYNCVVTIKTADRGKATMVGAYLILSNDLGAFDEDPYKYYAGPVRAAAAGKCVQFGGLSRGTVWTSPWGHCG</sequence>
<evidence type="ECO:0000256" key="1">
    <source>
        <dbReference type="SAM" id="SignalP"/>
    </source>
</evidence>
<evidence type="ECO:0000313" key="3">
    <source>
        <dbReference type="Proteomes" id="UP000198224"/>
    </source>
</evidence>
<evidence type="ECO:0008006" key="4">
    <source>
        <dbReference type="Google" id="ProtNLM"/>
    </source>
</evidence>